<evidence type="ECO:0000313" key="15">
    <source>
        <dbReference type="Proteomes" id="UP000827721"/>
    </source>
</evidence>
<feature type="transmembrane region" description="Helical" evidence="12">
    <location>
        <begin position="1192"/>
        <end position="1214"/>
    </location>
</feature>
<feature type="transmembrane region" description="Helical" evidence="12">
    <location>
        <begin position="260"/>
        <end position="283"/>
    </location>
</feature>
<evidence type="ECO:0000256" key="1">
    <source>
        <dbReference type="ARBA" id="ARBA00004141"/>
    </source>
</evidence>
<evidence type="ECO:0000256" key="11">
    <source>
        <dbReference type="SAM" id="MobiDB-lite"/>
    </source>
</evidence>
<evidence type="ECO:0000256" key="7">
    <source>
        <dbReference type="ARBA" id="ARBA00023170"/>
    </source>
</evidence>
<name>A0ABQ8HWU9_9ROSI</name>
<evidence type="ECO:0000256" key="3">
    <source>
        <dbReference type="ARBA" id="ARBA00022692"/>
    </source>
</evidence>
<proteinExistence type="predicted"/>
<evidence type="ECO:0000256" key="12">
    <source>
        <dbReference type="SAM" id="Phobius"/>
    </source>
</evidence>
<sequence>MIVPAKSEESVWMFMRPFTWTMWVVTGAILIYTMLIVYLLEHKQNPAFNGPWHNQIGTALWFTFSSLFFAHRERIYSNLTRVVVVVWLFVVLILNSSYTASLSSMLTMQRLKPNVTDIEWLKRNNLKVGCDGDSFVRNYLVNVMKFKSENILNVSSEYDYPGEFKNNSIAAAFLELPYERVFITHYCKGYTATTPTYRFGGLGFAFQKGSPLAADFSEAILKLTETGVLKALEERWFAPSPECSANATNKETESLSLSSFWGLYLISGATSTICSIIFLVRLLRNYRHDRPDASQSNIAPSRRSIWSEVVRLARYTCNREGMQNPARVITFAGTQDANEWSSSRWEYASPSEITDVLQESSEANTEMQYIPGSRPWLIVLAFISFFFILSCGDEAGDSYKLINIGAIIDVNSRVGKEEKVAMEIAVQDFNNASQNYKLSLHFQDPERDPLRAASAAEKLVKEKEVKVIIGMERWGEATIVADIGNRVQVPVLSLAEPAITPPLMPVRWPFLVRMTNHRAEQLKCIAALAGSYNWKRVTVIYEDDENGGDTGDLTLLSEALQDIGSEIEYRLVLPPFSYLTNPKEVVQEELKKLLIRIQSRVFVVLQSSSSMVVQLFREAKEMGFVGKDSVWIISDTITNSLDSFNSSVISSMEGALGIKPYFSEISGSYPNFKSQFKTNFRAEYPEEDSSDPGIYALKAYDSIITVTQGINKMTSKDNNASILIENILSSNFTGLSGEISFKEGRLFQTPVLRIINVLGKKDRELDFWLPGFGFSKSLETENDTGENNSRRSLASAVIWPGDLSKRDPKGWAMPTNATPLRIAVPARTSFEKFVKVNQHEKTLTYDGFCIKLFEEVLNVLDYDLPYNFTPINSTYDELVQSVYNKVMTLSLTSRLKRFLQTYEAIVGDVTILAGRTKIVEFTQPYAESGLSMVVPAKSEESAWMFLRPFTWTMWVVTGAILIYTMLIVWLLEHNHNPEFNGPWLDQISTALWFTFSSLFFAHREKISSNLTRVVVVVWLFVVLILNSSYTAILSSMLTMQRLKPNVTDIEWLKRNNLKVGCDGDSFVRNYLKNVLNFTPDNILNVSSEYDYDGKFKNNSIAAAFLELPYEKVFHTRYCKGYTDTTATYRFGGLGFVFQKGSPIAADFSEAILKLSENGVLKLLEDRWFAPSPECSAYATNKETESLSLSSFWGLYLISGATSTICFILFLVHLLRNYRHDRQDASKRLFWNEAVKLARYICDRQGMQNPGRVLTSAGTQDENDWSSSSREYTIPSDIATDLQESSESDIKMQYIPG</sequence>
<dbReference type="PANTHER" id="PTHR18966">
    <property type="entry name" value="IONOTROPIC GLUTAMATE RECEPTOR"/>
    <property type="match status" value="1"/>
</dbReference>
<feature type="transmembrane region" description="Helical" evidence="12">
    <location>
        <begin position="1013"/>
        <end position="1032"/>
    </location>
</feature>
<dbReference type="SMART" id="SM00079">
    <property type="entry name" value="PBPe"/>
    <property type="match status" value="1"/>
</dbReference>
<dbReference type="InterPro" id="IPR001320">
    <property type="entry name" value="Iontro_rcpt_C"/>
</dbReference>
<evidence type="ECO:0000313" key="14">
    <source>
        <dbReference type="EMBL" id="KAH7568835.1"/>
    </source>
</evidence>
<evidence type="ECO:0000256" key="8">
    <source>
        <dbReference type="ARBA" id="ARBA00023180"/>
    </source>
</evidence>
<keyword evidence="8" id="KW-0325">Glycoprotein</keyword>
<keyword evidence="7" id="KW-0675">Receptor</keyword>
<gene>
    <name evidence="14" type="ORF">JRO89_XS06G0059200</name>
</gene>
<feature type="transmembrane region" description="Helical" evidence="12">
    <location>
        <begin position="52"/>
        <end position="70"/>
    </location>
</feature>
<evidence type="ECO:0000259" key="13">
    <source>
        <dbReference type="SMART" id="SM00079"/>
    </source>
</evidence>
<keyword evidence="6 12" id="KW-0472">Membrane</keyword>
<dbReference type="CDD" id="cd19990">
    <property type="entry name" value="PBP1_GABAb_receptor_plant"/>
    <property type="match status" value="1"/>
</dbReference>
<evidence type="ECO:0000256" key="6">
    <source>
        <dbReference type="ARBA" id="ARBA00023136"/>
    </source>
</evidence>
<keyword evidence="9" id="KW-1071">Ligand-gated ion channel</keyword>
<comment type="caution">
    <text evidence="14">The sequence shown here is derived from an EMBL/GenBank/DDBJ whole genome shotgun (WGS) entry which is preliminary data.</text>
</comment>
<comment type="subcellular location">
    <subcellularLocation>
        <location evidence="1">Membrane</location>
        <topology evidence="1">Multi-pass membrane protein</topology>
    </subcellularLocation>
</comment>
<protein>
    <recommendedName>
        <fullName evidence="13">Ionotropic glutamate receptor C-terminal domain-containing protein</fullName>
    </recommendedName>
</protein>
<feature type="transmembrane region" description="Helical" evidence="12">
    <location>
        <begin position="82"/>
        <end position="102"/>
    </location>
</feature>
<reference evidence="14 15" key="1">
    <citation type="submission" date="2021-02" db="EMBL/GenBank/DDBJ databases">
        <title>Plant Genome Project.</title>
        <authorList>
            <person name="Zhang R.-G."/>
        </authorList>
    </citation>
    <scope>NUCLEOTIDE SEQUENCE [LARGE SCALE GENOMIC DNA]</scope>
    <source>
        <tissue evidence="14">Leaves</tissue>
    </source>
</reference>
<dbReference type="InterPro" id="IPR028082">
    <property type="entry name" value="Peripla_BP_I"/>
</dbReference>
<dbReference type="CDD" id="cd13686">
    <property type="entry name" value="GluR_Plant"/>
    <property type="match status" value="1"/>
</dbReference>
<dbReference type="Pfam" id="PF00060">
    <property type="entry name" value="Lig_chan"/>
    <property type="match status" value="2"/>
</dbReference>
<dbReference type="Gene3D" id="1.10.287.70">
    <property type="match status" value="2"/>
</dbReference>
<dbReference type="EMBL" id="JAFEMO010000006">
    <property type="protein sequence ID" value="KAH7568835.1"/>
    <property type="molecule type" value="Genomic_DNA"/>
</dbReference>
<dbReference type="InterPro" id="IPR015683">
    <property type="entry name" value="Ionotropic_Glu_rcpt"/>
</dbReference>
<keyword evidence="2" id="KW-0813">Transport</keyword>
<accession>A0ABQ8HWU9</accession>
<feature type="transmembrane region" description="Helical" evidence="12">
    <location>
        <begin position="20"/>
        <end position="40"/>
    </location>
</feature>
<keyword evidence="4 12" id="KW-1133">Transmembrane helix</keyword>
<keyword evidence="10" id="KW-0407">Ion channel</keyword>
<dbReference type="InterPro" id="IPR001828">
    <property type="entry name" value="ANF_lig-bd_rcpt"/>
</dbReference>
<organism evidence="14 15">
    <name type="scientific">Xanthoceras sorbifolium</name>
    <dbReference type="NCBI Taxonomy" id="99658"/>
    <lineage>
        <taxon>Eukaryota</taxon>
        <taxon>Viridiplantae</taxon>
        <taxon>Streptophyta</taxon>
        <taxon>Embryophyta</taxon>
        <taxon>Tracheophyta</taxon>
        <taxon>Spermatophyta</taxon>
        <taxon>Magnoliopsida</taxon>
        <taxon>eudicotyledons</taxon>
        <taxon>Gunneridae</taxon>
        <taxon>Pentapetalae</taxon>
        <taxon>rosids</taxon>
        <taxon>malvids</taxon>
        <taxon>Sapindales</taxon>
        <taxon>Sapindaceae</taxon>
        <taxon>Xanthoceroideae</taxon>
        <taxon>Xanthoceras</taxon>
    </lineage>
</organism>
<evidence type="ECO:0000256" key="10">
    <source>
        <dbReference type="ARBA" id="ARBA00023303"/>
    </source>
</evidence>
<feature type="transmembrane region" description="Helical" evidence="12">
    <location>
        <begin position="951"/>
        <end position="971"/>
    </location>
</feature>
<feature type="transmembrane region" description="Helical" evidence="12">
    <location>
        <begin position="375"/>
        <end position="392"/>
    </location>
</feature>
<dbReference type="InterPro" id="IPR044440">
    <property type="entry name" value="GABAb_receptor_plant_PBP1"/>
</dbReference>
<dbReference type="Proteomes" id="UP000827721">
    <property type="component" value="Unassembled WGS sequence"/>
</dbReference>
<keyword evidence="5" id="KW-0406">Ion transport</keyword>
<feature type="compositionally biased region" description="Polar residues" evidence="11">
    <location>
        <begin position="1255"/>
        <end position="1270"/>
    </location>
</feature>
<dbReference type="SUPFAM" id="SSF53822">
    <property type="entry name" value="Periplasmic binding protein-like I"/>
    <property type="match status" value="1"/>
</dbReference>
<dbReference type="SUPFAM" id="SSF53850">
    <property type="entry name" value="Periplasmic binding protein-like II"/>
    <property type="match status" value="2"/>
</dbReference>
<dbReference type="Gene3D" id="3.40.190.10">
    <property type="entry name" value="Periplasmic binding protein-like II"/>
    <property type="match status" value="3"/>
</dbReference>
<evidence type="ECO:0000256" key="4">
    <source>
        <dbReference type="ARBA" id="ARBA00022989"/>
    </source>
</evidence>
<feature type="domain" description="Ionotropic glutamate receptor C-terminal" evidence="13">
    <location>
        <begin position="821"/>
        <end position="1170"/>
    </location>
</feature>
<feature type="region of interest" description="Disordered" evidence="11">
    <location>
        <begin position="1251"/>
        <end position="1270"/>
    </location>
</feature>
<evidence type="ECO:0000256" key="2">
    <source>
        <dbReference type="ARBA" id="ARBA00022448"/>
    </source>
</evidence>
<dbReference type="Gene3D" id="3.40.50.2300">
    <property type="match status" value="2"/>
</dbReference>
<keyword evidence="15" id="KW-1185">Reference proteome</keyword>
<keyword evidence="3 12" id="KW-0812">Transmembrane</keyword>
<dbReference type="Pfam" id="PF01094">
    <property type="entry name" value="ANF_receptor"/>
    <property type="match status" value="1"/>
</dbReference>
<evidence type="ECO:0000256" key="9">
    <source>
        <dbReference type="ARBA" id="ARBA00023286"/>
    </source>
</evidence>
<evidence type="ECO:0000256" key="5">
    <source>
        <dbReference type="ARBA" id="ARBA00023065"/>
    </source>
</evidence>